<sequence length="1271" mass="140189">MVRLQLHTLGRTEAWLDGAEASALSSTKVGVLLSFLAMEHQRSVPRPELARQFWPDQAPEVARGNLRQALFQLRRQLGDLAGQVLKLDARYVRFIPGPAVQVDALQLEALAASRREPVPTLIDAVRGFRGHFLADLSSVQDTGGLEDWLIQSRQRVWRTVLSLLEQCVARAGASSEAVDLIHELQRLVALEPLDEQLQGLLMRALAGTSQPTRALDCYLEFEAHLRRELDTRPGPSLRRLYTDLRSRLAPGAGAHAAVEDVSLRPERRRVAVVVCDFRPPARDPGQTDVETLTAAVQQGTARVEATLFNHRGHIVRLPWACLLGYFGYPSGREEATLDALDAVWEALRGMPDGARPRIAVDSDVIITGSDPEVPDPAGLLTDRALRLAAVTAPGTVSVSSGIHERFRGHFRFVTEGLPAPRLVHHPGHADRVEAQAARALAPLVGREQPLSRLEAAWQRACSGQCTSLVIRSEAGLGKSRLARGLIEAVDGQAQLVLMLPCRQRFERQLLMPVRQAFARWVGPEPAWRRGRARRRLIRWQLQRHLQSPALVRRVARWLVDTDDRSLIHQGGDRDRLLDALVQLLAERARSGPVLLVCDDAHWIDSGTAELLRRVQRRLARQPVLIIFTGRMSFRSEWLHTAPAELRLSGLSDGAGMALINALDREQLLPEPTREAICRRAEGVPLFLEELTLHAIQRRRAGEPEAALPPALSDLLVARLEGLGGGRELAHAAAVIGRDFDIRLLARLTGQNLDQVQTVIKQLVALGFVERDAALVASRYRFRHALYHQAAYEALPATERRALHGRLAQLLEEDAELGVGNTEPEILAEHLREAGRPDDAVEQWLLAGDQAIAQGMLPEAEQHYADAQALLDRVGEADGRLPWVRQKNLRALVGLGVARLGLAGYGAEPVVRTFERAFEMADERADRVLYFQALWGLWHGSGSREGTGEAHRLALEMDRLAERSGDRLLRVAAQYAQGNAHFWTARYSQALTHQQRALALARKGDHATLIARHGESPVLTVRAVRAWTLHMSGRRDAAWAEIDAARAEAAALQHRPTQAFVEAFRGGLGFFDDAPRAALESAEHTMALAVEHRLPLWQVAGTAVRAWAQARLGESSALEVLREQVQVISESMGGVSTLFRLFLIDALPEGDPSGHRERLTTANRALADAARTGDDCYLPMIQRLRGRTLLTGPAPREAEAGWRDLSEARALAARQGALGLEVRVLRDMLEFAGPGEGRSALAEDLVRLEQRLAGIDAGARPVSQTKKEADRG</sequence>
<dbReference type="InterPro" id="IPR011990">
    <property type="entry name" value="TPR-like_helical_dom_sf"/>
</dbReference>
<dbReference type="OrthoDB" id="9816555at2"/>
<dbReference type="GO" id="GO:0006355">
    <property type="term" value="P:regulation of DNA-templated transcription"/>
    <property type="evidence" value="ECO:0007669"/>
    <property type="project" value="InterPro"/>
</dbReference>
<accession>A0A498C605</accession>
<dbReference type="GO" id="GO:0004016">
    <property type="term" value="F:adenylate cyclase activity"/>
    <property type="evidence" value="ECO:0007669"/>
    <property type="project" value="TreeGrafter"/>
</dbReference>
<dbReference type="AlphaFoldDB" id="A0A498C605"/>
<dbReference type="SUPFAM" id="SSF55073">
    <property type="entry name" value="Nucleotide cyclase"/>
    <property type="match status" value="1"/>
</dbReference>
<feature type="domain" description="Bacterial transcriptional activator" evidence="3">
    <location>
        <begin position="102"/>
        <end position="245"/>
    </location>
</feature>
<protein>
    <submittedName>
        <fullName evidence="4">Adenylate/guanylate cyclase</fullName>
    </submittedName>
</protein>
<dbReference type="Gene3D" id="1.10.10.10">
    <property type="entry name" value="Winged helix-like DNA-binding domain superfamily/Winged helix DNA-binding domain"/>
    <property type="match status" value="1"/>
</dbReference>
<dbReference type="PANTHER" id="PTHR16305:SF28">
    <property type="entry name" value="GUANYLATE CYCLASE DOMAIN-CONTAINING PROTEIN"/>
    <property type="match status" value="1"/>
</dbReference>
<dbReference type="GO" id="GO:0005737">
    <property type="term" value="C:cytoplasm"/>
    <property type="evidence" value="ECO:0007669"/>
    <property type="project" value="TreeGrafter"/>
</dbReference>
<dbReference type="Pfam" id="PF03704">
    <property type="entry name" value="BTAD"/>
    <property type="match status" value="1"/>
</dbReference>
<dbReference type="Proteomes" id="UP000275461">
    <property type="component" value="Unassembled WGS sequence"/>
</dbReference>
<dbReference type="SUPFAM" id="SSF48452">
    <property type="entry name" value="TPR-like"/>
    <property type="match status" value="2"/>
</dbReference>
<evidence type="ECO:0000313" key="4">
    <source>
        <dbReference type="EMBL" id="RLK51684.1"/>
    </source>
</evidence>
<evidence type="ECO:0000256" key="1">
    <source>
        <dbReference type="ARBA" id="ARBA00022741"/>
    </source>
</evidence>
<evidence type="ECO:0000259" key="3">
    <source>
        <dbReference type="SMART" id="SM01043"/>
    </source>
</evidence>
<dbReference type="SUPFAM" id="SSF46894">
    <property type="entry name" value="C-terminal effector domain of the bipartite response regulators"/>
    <property type="match status" value="1"/>
</dbReference>
<dbReference type="Pfam" id="PF13191">
    <property type="entry name" value="AAA_16"/>
    <property type="match status" value="1"/>
</dbReference>
<dbReference type="InterPro" id="IPR036388">
    <property type="entry name" value="WH-like_DNA-bd_sf"/>
</dbReference>
<dbReference type="EMBL" id="RCDA01000001">
    <property type="protein sequence ID" value="RLK51684.1"/>
    <property type="molecule type" value="Genomic_DNA"/>
</dbReference>
<dbReference type="PANTHER" id="PTHR16305">
    <property type="entry name" value="TESTICULAR SOLUBLE ADENYLYL CYCLASE"/>
    <property type="match status" value="1"/>
</dbReference>
<keyword evidence="1" id="KW-0547">Nucleotide-binding</keyword>
<dbReference type="SMART" id="SM01043">
    <property type="entry name" value="BTAD"/>
    <property type="match status" value="1"/>
</dbReference>
<dbReference type="InterPro" id="IPR027417">
    <property type="entry name" value="P-loop_NTPase"/>
</dbReference>
<dbReference type="InterPro" id="IPR016032">
    <property type="entry name" value="Sig_transdc_resp-reg_C-effctor"/>
</dbReference>
<dbReference type="Gene3D" id="1.25.40.10">
    <property type="entry name" value="Tetratricopeptide repeat domain"/>
    <property type="match status" value="2"/>
</dbReference>
<dbReference type="SUPFAM" id="SSF52540">
    <property type="entry name" value="P-loop containing nucleoside triphosphate hydrolases"/>
    <property type="match status" value="1"/>
</dbReference>
<evidence type="ECO:0000256" key="2">
    <source>
        <dbReference type="ARBA" id="ARBA00022840"/>
    </source>
</evidence>
<proteinExistence type="predicted"/>
<dbReference type="InterPro" id="IPR041664">
    <property type="entry name" value="AAA_16"/>
</dbReference>
<name>A0A498C605_9GAMM</name>
<keyword evidence="2" id="KW-0067">ATP-binding</keyword>
<evidence type="ECO:0000313" key="5">
    <source>
        <dbReference type="Proteomes" id="UP000275461"/>
    </source>
</evidence>
<dbReference type="GO" id="GO:0003677">
    <property type="term" value="F:DNA binding"/>
    <property type="evidence" value="ECO:0007669"/>
    <property type="project" value="InterPro"/>
</dbReference>
<gene>
    <name evidence="4" type="ORF">DFR31_1630</name>
</gene>
<organism evidence="4 5">
    <name type="scientific">Alkalispirillum mobile</name>
    <dbReference type="NCBI Taxonomy" id="85925"/>
    <lineage>
        <taxon>Bacteria</taxon>
        <taxon>Pseudomonadati</taxon>
        <taxon>Pseudomonadota</taxon>
        <taxon>Gammaproteobacteria</taxon>
        <taxon>Chromatiales</taxon>
        <taxon>Ectothiorhodospiraceae</taxon>
        <taxon>Alkalispirillum</taxon>
    </lineage>
</organism>
<dbReference type="GO" id="GO:0005524">
    <property type="term" value="F:ATP binding"/>
    <property type="evidence" value="ECO:0007669"/>
    <property type="project" value="UniProtKB-KW"/>
</dbReference>
<dbReference type="Gene3D" id="3.40.50.300">
    <property type="entry name" value="P-loop containing nucleotide triphosphate hydrolases"/>
    <property type="match status" value="1"/>
</dbReference>
<comment type="caution">
    <text evidence="4">The sequence shown here is derived from an EMBL/GenBank/DDBJ whole genome shotgun (WGS) entry which is preliminary data.</text>
</comment>
<dbReference type="InterPro" id="IPR005158">
    <property type="entry name" value="BTAD"/>
</dbReference>
<dbReference type="RefSeq" id="WP_121442075.1">
    <property type="nucleotide sequence ID" value="NZ_RCDA01000001.1"/>
</dbReference>
<reference evidence="4 5" key="1">
    <citation type="submission" date="2018-10" db="EMBL/GenBank/DDBJ databases">
        <title>Genomic Encyclopedia of Type Strains, Phase IV (KMG-IV): sequencing the most valuable type-strain genomes for metagenomic binning, comparative biology and taxonomic classification.</title>
        <authorList>
            <person name="Goeker M."/>
        </authorList>
    </citation>
    <scope>NUCLEOTIDE SEQUENCE [LARGE SCALE GENOMIC DNA]</scope>
    <source>
        <strain evidence="4 5">DSM 12769</strain>
    </source>
</reference>
<dbReference type="InterPro" id="IPR029787">
    <property type="entry name" value="Nucleotide_cyclase"/>
</dbReference>
<keyword evidence="5" id="KW-1185">Reference proteome</keyword>